<protein>
    <submittedName>
        <fullName evidence="1">Uncharacterized protein</fullName>
    </submittedName>
</protein>
<dbReference type="AlphaFoldDB" id="A0A2P8G5B0"/>
<comment type="caution">
    <text evidence="1">The sequence shown here is derived from an EMBL/GenBank/DDBJ whole genome shotgun (WGS) entry which is preliminary data.</text>
</comment>
<organism evidence="1 2">
    <name type="scientific">Chitinophaga ginsengisoli</name>
    <dbReference type="NCBI Taxonomy" id="363837"/>
    <lineage>
        <taxon>Bacteria</taxon>
        <taxon>Pseudomonadati</taxon>
        <taxon>Bacteroidota</taxon>
        <taxon>Chitinophagia</taxon>
        <taxon>Chitinophagales</taxon>
        <taxon>Chitinophagaceae</taxon>
        <taxon>Chitinophaga</taxon>
    </lineage>
</organism>
<keyword evidence="2" id="KW-1185">Reference proteome</keyword>
<sequence length="237" mass="26838">MISPQLLTPGDIDQRFNLERYYTNYFMRYYLYFDLAYPLITRVIFFDGDITAKGNLDTAWVTAILEQFNADAAPDTVLILINGNLTVEGDIRLNDHQLFLLVMGNVHCDVLVNSYDYIHITGNAHIKYVFYGYYNHGYIEVDGTVTVPYVLTNAYSVPIKAEGAVLVSLAYADKSDVINYDYTREVLADVIIPAAFDGEGNVDEEKFIEIVKSGKSPLIDGYNNRYYPKPGKTGQCR</sequence>
<dbReference type="EMBL" id="PYGK01000007">
    <property type="protein sequence ID" value="PSL29147.1"/>
    <property type="molecule type" value="Genomic_DNA"/>
</dbReference>
<evidence type="ECO:0000313" key="2">
    <source>
        <dbReference type="Proteomes" id="UP000240978"/>
    </source>
</evidence>
<name>A0A2P8G5B0_9BACT</name>
<gene>
    <name evidence="1" type="ORF">CLV42_107294</name>
</gene>
<evidence type="ECO:0000313" key="1">
    <source>
        <dbReference type="EMBL" id="PSL29147.1"/>
    </source>
</evidence>
<dbReference type="RefSeq" id="WP_106603519.1">
    <property type="nucleotide sequence ID" value="NZ_PYGK01000007.1"/>
</dbReference>
<reference evidence="1 2" key="1">
    <citation type="submission" date="2018-03" db="EMBL/GenBank/DDBJ databases">
        <title>Genomic Encyclopedia of Archaeal and Bacterial Type Strains, Phase II (KMG-II): from individual species to whole genera.</title>
        <authorList>
            <person name="Goeker M."/>
        </authorList>
    </citation>
    <scope>NUCLEOTIDE SEQUENCE [LARGE SCALE GENOMIC DNA]</scope>
    <source>
        <strain evidence="1 2">DSM 18107</strain>
    </source>
</reference>
<dbReference type="Proteomes" id="UP000240978">
    <property type="component" value="Unassembled WGS sequence"/>
</dbReference>
<proteinExistence type="predicted"/>
<accession>A0A2P8G5B0</accession>